<keyword evidence="3" id="KW-1185">Reference proteome</keyword>
<evidence type="ECO:0008006" key="4">
    <source>
        <dbReference type="Google" id="ProtNLM"/>
    </source>
</evidence>
<reference evidence="2 3" key="1">
    <citation type="submission" date="2006-03" db="EMBL/GenBank/DDBJ databases">
        <title>Complete sequence of chromosome of Nitrobacter hamburgensis X14.</title>
        <authorList>
            <consortium name="US DOE Joint Genome Institute"/>
            <person name="Copeland A."/>
            <person name="Lucas S."/>
            <person name="Lapidus A."/>
            <person name="Barry K."/>
            <person name="Detter J.C."/>
            <person name="Glavina del Rio T."/>
            <person name="Hammon N."/>
            <person name="Israni S."/>
            <person name="Dalin E."/>
            <person name="Tice H."/>
            <person name="Pitluck S."/>
            <person name="Chain P."/>
            <person name="Malfatti S."/>
            <person name="Shin M."/>
            <person name="Vergez L."/>
            <person name="Schmutz J."/>
            <person name="Larimer F."/>
            <person name="Land M."/>
            <person name="Hauser L."/>
            <person name="Kyrpides N."/>
            <person name="Ivanova N."/>
            <person name="Ward B."/>
            <person name="Arp D."/>
            <person name="Klotz M."/>
            <person name="Stein L."/>
            <person name="O'Mullan G."/>
            <person name="Starkenburg S."/>
            <person name="Sayavedra L."/>
            <person name="Poret-Peterson A.T."/>
            <person name="Gentry M.E."/>
            <person name="Bruce D."/>
            <person name="Richardson P."/>
        </authorList>
    </citation>
    <scope>NUCLEOTIDE SEQUENCE [LARGE SCALE GENOMIC DNA]</scope>
    <source>
        <strain evidence="3">DSM 10229 / NCIMB 13809 / X14</strain>
    </source>
</reference>
<evidence type="ECO:0000313" key="2">
    <source>
        <dbReference type="EMBL" id="ABE62487.1"/>
    </source>
</evidence>
<dbReference type="OrthoDB" id="9796962at2"/>
<dbReference type="EMBL" id="CP000319">
    <property type="protein sequence ID" value="ABE62487.1"/>
    <property type="molecule type" value="Genomic_DNA"/>
</dbReference>
<dbReference type="STRING" id="323097.Nham_1670"/>
<name>Q1QMR0_NITHX</name>
<dbReference type="KEGG" id="nha:Nham_1670"/>
<dbReference type="HOGENOM" id="CLU_132651_0_0_5"/>
<protein>
    <recommendedName>
        <fullName evidence="4">Copper uptake system-associated protein</fullName>
    </recommendedName>
</protein>
<gene>
    <name evidence="2" type="ordered locus">Nham_1670</name>
</gene>
<sequence length="154" mass="16500">MYKEISVPMKLFAALVVLWSLAGSAIAGPDEDAVRDLLHSTFDKPEAKLVIAPVVAKAGYAIADWTQGEMGGRALLHNKHGRWTIILCAGDGIRSAEALQRAGIAPDVAGELAQALAQAEQALPADRLAMFARFEGLLRMDEAGNHPPVHDRTH</sequence>
<accession>Q1QMR0</accession>
<keyword evidence="1" id="KW-0732">Signal</keyword>
<dbReference type="Proteomes" id="UP000001953">
    <property type="component" value="Chromosome"/>
</dbReference>
<evidence type="ECO:0000313" key="3">
    <source>
        <dbReference type="Proteomes" id="UP000001953"/>
    </source>
</evidence>
<feature type="signal peptide" evidence="1">
    <location>
        <begin position="1"/>
        <end position="27"/>
    </location>
</feature>
<dbReference type="NCBIfam" id="NF033672">
    <property type="entry name" value="mbn_chaper_assoc"/>
    <property type="match status" value="1"/>
</dbReference>
<evidence type="ECO:0000256" key="1">
    <source>
        <dbReference type="SAM" id="SignalP"/>
    </source>
</evidence>
<feature type="chain" id="PRO_5004195968" description="Copper uptake system-associated protein" evidence="1">
    <location>
        <begin position="28"/>
        <end position="154"/>
    </location>
</feature>
<organism evidence="2 3">
    <name type="scientific">Nitrobacter hamburgensis (strain DSM 10229 / NCIMB 13809 / X14)</name>
    <dbReference type="NCBI Taxonomy" id="323097"/>
    <lineage>
        <taxon>Bacteria</taxon>
        <taxon>Pseudomonadati</taxon>
        <taxon>Pseudomonadota</taxon>
        <taxon>Alphaproteobacteria</taxon>
        <taxon>Hyphomicrobiales</taxon>
        <taxon>Nitrobacteraceae</taxon>
        <taxon>Nitrobacter</taxon>
    </lineage>
</organism>
<dbReference type="eggNOG" id="ENOG5032ZII">
    <property type="taxonomic scope" value="Bacteria"/>
</dbReference>
<proteinExistence type="predicted"/>
<dbReference type="AlphaFoldDB" id="Q1QMR0"/>